<feature type="region of interest" description="Disordered" evidence="5">
    <location>
        <begin position="68"/>
        <end position="150"/>
    </location>
</feature>
<dbReference type="PROSITE" id="PS50853">
    <property type="entry name" value="FN3"/>
    <property type="match status" value="1"/>
</dbReference>
<evidence type="ECO:0000256" key="3">
    <source>
        <dbReference type="ARBA" id="ARBA00022737"/>
    </source>
</evidence>
<organism evidence="6 7">
    <name type="scientific">Corvus moneduloides</name>
    <name type="common">New Caledonian crow</name>
    <dbReference type="NCBI Taxonomy" id="1196302"/>
    <lineage>
        <taxon>Eukaryota</taxon>
        <taxon>Metazoa</taxon>
        <taxon>Chordata</taxon>
        <taxon>Craniata</taxon>
        <taxon>Vertebrata</taxon>
        <taxon>Euteleostomi</taxon>
        <taxon>Archelosauria</taxon>
        <taxon>Archosauria</taxon>
        <taxon>Dinosauria</taxon>
        <taxon>Saurischia</taxon>
        <taxon>Theropoda</taxon>
        <taxon>Coelurosauria</taxon>
        <taxon>Aves</taxon>
        <taxon>Neognathae</taxon>
        <taxon>Neoaves</taxon>
        <taxon>Telluraves</taxon>
        <taxon>Australaves</taxon>
        <taxon>Passeriformes</taxon>
        <taxon>Corvoidea</taxon>
        <taxon>Corvidae</taxon>
        <taxon>Corvus</taxon>
    </lineage>
</organism>
<feature type="compositionally biased region" description="Gly residues" evidence="5">
    <location>
        <begin position="116"/>
        <end position="126"/>
    </location>
</feature>
<dbReference type="PROSITE" id="PS01354">
    <property type="entry name" value="HEMATOPO_REC_L_F3"/>
    <property type="match status" value="1"/>
</dbReference>
<dbReference type="InterPro" id="IPR003530">
    <property type="entry name" value="Hematopoietin_rcpt_L_F3_CS"/>
</dbReference>
<dbReference type="Proteomes" id="UP000694553">
    <property type="component" value="Unassembled WGS sequence"/>
</dbReference>
<dbReference type="InterPro" id="IPR056621">
    <property type="entry name" value="FN3_IL27B_N"/>
</dbReference>
<keyword evidence="4" id="KW-0325">Glycoprotein</keyword>
<dbReference type="InterPro" id="IPR053073">
    <property type="entry name" value="IL11/IL27_subunit_beta"/>
</dbReference>
<dbReference type="Pfam" id="PF24031">
    <property type="entry name" value="FN3_IL27B_N"/>
    <property type="match status" value="1"/>
</dbReference>
<dbReference type="AlphaFoldDB" id="A0A8U7NKM0"/>
<dbReference type="Pfam" id="PF00041">
    <property type="entry name" value="fn3"/>
    <property type="match status" value="1"/>
</dbReference>
<dbReference type="InterPro" id="IPR003961">
    <property type="entry name" value="FN3_dom"/>
</dbReference>
<dbReference type="PANTHER" id="PTHR48483:SF2">
    <property type="entry name" value="INTERLEUKIN-27 SUBUNIT BETA"/>
    <property type="match status" value="1"/>
</dbReference>
<keyword evidence="3" id="KW-0677">Repeat</keyword>
<keyword evidence="7" id="KW-1185">Reference proteome</keyword>
<dbReference type="GO" id="GO:0016020">
    <property type="term" value="C:membrane"/>
    <property type="evidence" value="ECO:0007669"/>
    <property type="project" value="InterPro"/>
</dbReference>
<keyword evidence="2" id="KW-0732">Signal</keyword>
<sequence>MSPCQHGWHGDGGTGLSQHPLCPFACPGSLWHWHPPHPQHSSNKVIYSHANGVASLWGHRRGHGGLWGPGDCRRSVPPSPALRSPEGRGDREGKEWWHGKGGNPLGQGWNAFPRGAGRGDPGGSTQGNGSVPTGTALPARKWAGKRRDPAGTVRSQMALLRCLGSPAESPGMRWLWLWVVALVAPACTVPYNGTAGSTGHGDNGNRGPCTPQHGPLGTEVLLPCPGGAAEWRRGGTILGTSPAPGLALPNASLAHEGHYSCHHPVTGETWATICLRLGYPPPQPAIECWATSYPQAVNCFWGLSPDPLLDTEFVATYRHGTDTGECTLTGPRSCSFGDLQVFSLTPYELNVTARNPLGAASGILPFLLENIIKPDPPEALQVSPIPGEPQKLLLEWSPPSSWPFPEYFPLQYRIRYFRDNDSIPTTVGPYELTSHTLTDLEPGTLHHVQVATKDLADSGEFSAWSPPASGTPWVGP</sequence>
<evidence type="ECO:0000313" key="6">
    <source>
        <dbReference type="Ensembl" id="ENSCMUP00000031663.1"/>
    </source>
</evidence>
<dbReference type="PANTHER" id="PTHR48483">
    <property type="entry name" value="INTERLEUKIN-27 SUBUNIT BETA"/>
    <property type="match status" value="1"/>
</dbReference>
<name>A0A8U7NKM0_CORMO</name>
<reference evidence="6" key="2">
    <citation type="submission" date="2025-08" db="UniProtKB">
        <authorList>
            <consortium name="Ensembl"/>
        </authorList>
    </citation>
    <scope>IDENTIFICATION</scope>
</reference>
<proteinExistence type="inferred from homology"/>
<evidence type="ECO:0000313" key="7">
    <source>
        <dbReference type="Proteomes" id="UP000694553"/>
    </source>
</evidence>
<gene>
    <name evidence="6" type="primary">EBI3</name>
</gene>
<feature type="compositionally biased region" description="Basic and acidic residues" evidence="5">
    <location>
        <begin position="85"/>
        <end position="98"/>
    </location>
</feature>
<dbReference type="Gene3D" id="2.60.40.10">
    <property type="entry name" value="Immunoglobulins"/>
    <property type="match status" value="2"/>
</dbReference>
<evidence type="ECO:0000256" key="2">
    <source>
        <dbReference type="ARBA" id="ARBA00022729"/>
    </source>
</evidence>
<comment type="similarity">
    <text evidence="1">Belongs to the type I cytokine receptor family. Type 3 subfamily.</text>
</comment>
<reference evidence="6" key="3">
    <citation type="submission" date="2025-09" db="UniProtKB">
        <authorList>
            <consortium name="Ensembl"/>
        </authorList>
    </citation>
    <scope>IDENTIFICATION</scope>
</reference>
<reference evidence="7" key="1">
    <citation type="submission" date="2019-10" db="EMBL/GenBank/DDBJ databases">
        <title>Corvus moneduloides (New Caledonian crow) genome, bCorMon1, primary haplotype.</title>
        <authorList>
            <person name="Rutz C."/>
            <person name="Fungtammasan C."/>
            <person name="Mountcastle J."/>
            <person name="Formenti G."/>
            <person name="Chow W."/>
            <person name="Howe K."/>
            <person name="Steele M.P."/>
            <person name="Fernandes J."/>
            <person name="Gilbert M.T.P."/>
            <person name="Fedrigo O."/>
            <person name="Jarvis E.D."/>
            <person name="Gemmell N."/>
        </authorList>
    </citation>
    <scope>NUCLEOTIDE SEQUENCE [LARGE SCALE GENOMIC DNA]</scope>
</reference>
<evidence type="ECO:0000256" key="1">
    <source>
        <dbReference type="ARBA" id="ARBA00010890"/>
    </source>
</evidence>
<dbReference type="SMART" id="SM00060">
    <property type="entry name" value="FN3"/>
    <property type="match status" value="2"/>
</dbReference>
<evidence type="ECO:0000256" key="4">
    <source>
        <dbReference type="ARBA" id="ARBA00023180"/>
    </source>
</evidence>
<dbReference type="CDD" id="cd00063">
    <property type="entry name" value="FN3"/>
    <property type="match status" value="1"/>
</dbReference>
<dbReference type="Ensembl" id="ENSCMUT00000034573.1">
    <property type="protein sequence ID" value="ENSCMUP00000031663.1"/>
    <property type="gene ID" value="ENSCMUG00000019898.1"/>
</dbReference>
<dbReference type="GO" id="GO:0004896">
    <property type="term" value="F:cytokine receptor activity"/>
    <property type="evidence" value="ECO:0007669"/>
    <property type="project" value="InterPro"/>
</dbReference>
<dbReference type="InterPro" id="IPR013783">
    <property type="entry name" value="Ig-like_fold"/>
</dbReference>
<accession>A0A8U7NKM0</accession>
<protein>
    <submittedName>
        <fullName evidence="6">Epstein-Barr virus induced 3</fullName>
    </submittedName>
</protein>
<dbReference type="SUPFAM" id="SSF49265">
    <property type="entry name" value="Fibronectin type III"/>
    <property type="match status" value="2"/>
</dbReference>
<dbReference type="InterPro" id="IPR036116">
    <property type="entry name" value="FN3_sf"/>
</dbReference>
<evidence type="ECO:0000256" key="5">
    <source>
        <dbReference type="SAM" id="MobiDB-lite"/>
    </source>
</evidence>